<evidence type="ECO:0000256" key="4">
    <source>
        <dbReference type="ARBA" id="ARBA00023136"/>
    </source>
</evidence>
<evidence type="ECO:0000256" key="6">
    <source>
        <dbReference type="SAM" id="Phobius"/>
    </source>
</evidence>
<dbReference type="PANTHER" id="PTHR21676:SF6">
    <property type="entry name" value="PROTEIN STUM"/>
    <property type="match status" value="1"/>
</dbReference>
<evidence type="ECO:0000313" key="7">
    <source>
        <dbReference type="EMBL" id="KAE8301421.1"/>
    </source>
</evidence>
<dbReference type="OMA" id="HTPRTTI"/>
<accession>A8BC89</accession>
<feature type="compositionally biased region" description="Basic and acidic residues" evidence="5">
    <location>
        <begin position="108"/>
        <end position="122"/>
    </location>
</feature>
<evidence type="ECO:0000256" key="3">
    <source>
        <dbReference type="ARBA" id="ARBA00022989"/>
    </source>
</evidence>
<dbReference type="RefSeq" id="XP_001707851.1">
    <property type="nucleotide sequence ID" value="XM_001707799.1"/>
</dbReference>
<dbReference type="HOGENOM" id="CLU_1942081_0_0_1"/>
<evidence type="ECO:0000256" key="2">
    <source>
        <dbReference type="ARBA" id="ARBA00022692"/>
    </source>
</evidence>
<dbReference type="InterPro" id="IPR026673">
    <property type="entry name" value="SPEC3/Stum"/>
</dbReference>
<dbReference type="EMBL" id="AACB03000005">
    <property type="protein sequence ID" value="KAE8301421.1"/>
    <property type="molecule type" value="Genomic_DNA"/>
</dbReference>
<keyword evidence="8" id="KW-1185">Reference proteome</keyword>
<dbReference type="AlphaFoldDB" id="A8BC89"/>
<comment type="subcellular location">
    <subcellularLocation>
        <location evidence="1">Membrane</location>
        <topology evidence="1">Multi-pass membrane protein</topology>
    </subcellularLocation>
</comment>
<protein>
    <submittedName>
        <fullName evidence="7">Spec3 membrane protein</fullName>
    </submittedName>
</protein>
<sequence length="130" mass="14265">MPDAQPTQHPPAEGAPAKSLDDEQIPLWTYIFQGHTPRTTICVAVLLLICNIIVSGLGTALSACLSSAHRNRCNLLIIAAIQFFLMWLFVPWIWSIVFGALLVIHAKDSPDDGGRSEPRRTIEPQQAPPV</sequence>
<dbReference type="KEGG" id="gla:GL50803_007374"/>
<organism evidence="7 8">
    <name type="scientific">Giardia intestinalis (strain ATCC 50803 / WB clone C6)</name>
    <name type="common">Giardia lamblia</name>
    <dbReference type="NCBI Taxonomy" id="184922"/>
    <lineage>
        <taxon>Eukaryota</taxon>
        <taxon>Metamonada</taxon>
        <taxon>Diplomonadida</taxon>
        <taxon>Hexamitidae</taxon>
        <taxon>Giardiinae</taxon>
        <taxon>Giardia</taxon>
    </lineage>
</organism>
<dbReference type="Pfam" id="PF15795">
    <property type="entry name" value="Spec3"/>
    <property type="match status" value="1"/>
</dbReference>
<evidence type="ECO:0000313" key="8">
    <source>
        <dbReference type="Proteomes" id="UP000001548"/>
    </source>
</evidence>
<reference evidence="7 8" key="1">
    <citation type="journal article" date="2007" name="Science">
        <title>Genomic minimalism in the early diverging intestinal parasite Giardia lamblia.</title>
        <authorList>
            <person name="Morrison H.G."/>
            <person name="McArthur A.G."/>
            <person name="Gillin F.D."/>
            <person name="Aley S.B."/>
            <person name="Adam R.D."/>
            <person name="Olsen G.J."/>
            <person name="Best A.A."/>
            <person name="Cande W.Z."/>
            <person name="Chen F."/>
            <person name="Cipriano M.J."/>
            <person name="Davids B.J."/>
            <person name="Dawson S.C."/>
            <person name="Elmendorf H.G."/>
            <person name="Hehl A.B."/>
            <person name="Holder M.E."/>
            <person name="Huse S.M."/>
            <person name="Kim U.U."/>
            <person name="Lasek-Nesselquist E."/>
            <person name="Manning G."/>
            <person name="Nigam A."/>
            <person name="Nixon J.E."/>
            <person name="Palm D."/>
            <person name="Passamaneck N.E."/>
            <person name="Prabhu A."/>
            <person name="Reich C.I."/>
            <person name="Reiner D.S."/>
            <person name="Samuelson J."/>
            <person name="Svard S.G."/>
            <person name="Sogin M.L."/>
        </authorList>
    </citation>
    <scope>NUCLEOTIDE SEQUENCE [LARGE SCALE GENOMIC DNA]</scope>
    <source>
        <strain evidence="7 8">WB C6</strain>
    </source>
</reference>
<dbReference type="GO" id="GO:0016020">
    <property type="term" value="C:membrane"/>
    <property type="evidence" value="ECO:0007669"/>
    <property type="project" value="UniProtKB-SubCell"/>
</dbReference>
<evidence type="ECO:0000256" key="5">
    <source>
        <dbReference type="SAM" id="MobiDB-lite"/>
    </source>
</evidence>
<evidence type="ECO:0000256" key="1">
    <source>
        <dbReference type="ARBA" id="ARBA00004141"/>
    </source>
</evidence>
<dbReference type="VEuPathDB" id="GiardiaDB:GL50803_7374"/>
<name>A8BC89_GIAIC</name>
<comment type="caution">
    <text evidence="7">The sequence shown here is derived from an EMBL/GenBank/DDBJ whole genome shotgun (WGS) entry which is preliminary data.</text>
</comment>
<keyword evidence="2 6" id="KW-0812">Transmembrane</keyword>
<dbReference type="Proteomes" id="UP000001548">
    <property type="component" value="Unassembled WGS sequence"/>
</dbReference>
<keyword evidence="3 6" id="KW-1133">Transmembrane helix</keyword>
<dbReference type="GeneID" id="5700744"/>
<proteinExistence type="predicted"/>
<dbReference type="PANTHER" id="PTHR21676">
    <property type="entry name" value="PROTEIN STUM"/>
    <property type="match status" value="1"/>
</dbReference>
<feature type="region of interest" description="Disordered" evidence="5">
    <location>
        <begin position="108"/>
        <end position="130"/>
    </location>
</feature>
<keyword evidence="4 6" id="KW-0472">Membrane</keyword>
<gene>
    <name evidence="7" type="ORF">GL50803_007374</name>
</gene>
<feature type="transmembrane region" description="Helical" evidence="6">
    <location>
        <begin position="75"/>
        <end position="104"/>
    </location>
</feature>
<feature type="transmembrane region" description="Helical" evidence="6">
    <location>
        <begin position="38"/>
        <end position="63"/>
    </location>
</feature>